<comment type="caution">
    <text evidence="1">The sequence shown here is derived from an EMBL/GenBank/DDBJ whole genome shotgun (WGS) entry which is preliminary data.</text>
</comment>
<accession>A0ACC0ACH4</accession>
<gene>
    <name evidence="1" type="ORF">M9H77_27363</name>
</gene>
<evidence type="ECO:0000313" key="2">
    <source>
        <dbReference type="Proteomes" id="UP001060085"/>
    </source>
</evidence>
<keyword evidence="2" id="KW-1185">Reference proteome</keyword>
<organism evidence="1 2">
    <name type="scientific">Catharanthus roseus</name>
    <name type="common">Madagascar periwinkle</name>
    <name type="synonym">Vinca rosea</name>
    <dbReference type="NCBI Taxonomy" id="4058"/>
    <lineage>
        <taxon>Eukaryota</taxon>
        <taxon>Viridiplantae</taxon>
        <taxon>Streptophyta</taxon>
        <taxon>Embryophyta</taxon>
        <taxon>Tracheophyta</taxon>
        <taxon>Spermatophyta</taxon>
        <taxon>Magnoliopsida</taxon>
        <taxon>eudicotyledons</taxon>
        <taxon>Gunneridae</taxon>
        <taxon>Pentapetalae</taxon>
        <taxon>asterids</taxon>
        <taxon>lamiids</taxon>
        <taxon>Gentianales</taxon>
        <taxon>Apocynaceae</taxon>
        <taxon>Rauvolfioideae</taxon>
        <taxon>Vinceae</taxon>
        <taxon>Catharanthinae</taxon>
        <taxon>Catharanthus</taxon>
    </lineage>
</organism>
<evidence type="ECO:0000313" key="1">
    <source>
        <dbReference type="EMBL" id="KAI5658570.1"/>
    </source>
</evidence>
<dbReference type="Proteomes" id="UP001060085">
    <property type="component" value="Linkage Group LG06"/>
</dbReference>
<protein>
    <submittedName>
        <fullName evidence="1">Uncharacterized protein</fullName>
    </submittedName>
</protein>
<dbReference type="EMBL" id="CM044706">
    <property type="protein sequence ID" value="KAI5658570.1"/>
    <property type="molecule type" value="Genomic_DNA"/>
</dbReference>
<proteinExistence type="predicted"/>
<reference evidence="2" key="1">
    <citation type="journal article" date="2023" name="Nat. Plants">
        <title>Single-cell RNA sequencing provides a high-resolution roadmap for understanding the multicellular compartmentation of specialized metabolism.</title>
        <authorList>
            <person name="Sun S."/>
            <person name="Shen X."/>
            <person name="Li Y."/>
            <person name="Li Y."/>
            <person name="Wang S."/>
            <person name="Li R."/>
            <person name="Zhang H."/>
            <person name="Shen G."/>
            <person name="Guo B."/>
            <person name="Wei J."/>
            <person name="Xu J."/>
            <person name="St-Pierre B."/>
            <person name="Chen S."/>
            <person name="Sun C."/>
        </authorList>
    </citation>
    <scope>NUCLEOTIDE SEQUENCE [LARGE SCALE GENOMIC DNA]</scope>
</reference>
<name>A0ACC0ACH4_CATRO</name>
<sequence>MVELINKPILVEKRITSLEQYKEMELLLGMGCYNENLVKEFYANLVGEFGNPESPAYGQVYVRGHFIDFSPANVVHYLNCPHYSDIEGTGLKKEVDPDEVTTVLQSDEGAVWPEKNKIHSNLMRILYRALFRVFCGNQLPITNMPAILKERDHQLYAFATKKKINIYTVIFKNIRQIDQKKTRIEVVLMFNGVEDLKGFKVKKLVPRGSLEELKGFQLCSNSRVLRIKGVQVHASTHQGRALKSWRDSTVQCKESLCLFH</sequence>